<feature type="signal peptide" evidence="1">
    <location>
        <begin position="1"/>
        <end position="50"/>
    </location>
</feature>
<dbReference type="SUPFAM" id="SSF53807">
    <property type="entry name" value="Helical backbone' metal receptor"/>
    <property type="match status" value="1"/>
</dbReference>
<evidence type="ECO:0000313" key="6">
    <source>
        <dbReference type="Proteomes" id="UP000241618"/>
    </source>
</evidence>
<dbReference type="InterPro" id="IPR050902">
    <property type="entry name" value="ABC_Transporter_SBP"/>
</dbReference>
<dbReference type="AlphaFoldDB" id="A0A2T3JIS3"/>
<sequence>MNRHTSFITASLITDSFVTTHFWRHVCRKTLFSATLFITASSLFSPIAHAQSTPDSAGIISAGAAITEIINALGAKQQLIAVDVTSKTLVANDVPKVGYHRQLSAESLIALAPTRIIGSDEMGPPKTLALLKQSGIEVDIVNGGETVNDLLHRIDQVAALTQHQQQAQQLKQQITTTVENIKQRNLHQKLPKKVLFLMIHDGRPISVAGKNTTADSIITLAGAINPAASMVANYKPISTEAILQMQPDIILLSDRTTASIKDMAQLVKKMPMLAATPAAKNNAIAVIDGTALIGGLGIHSINEAMRLNRVFYPQS</sequence>
<dbReference type="EMBL" id="PYMO01000003">
    <property type="protein sequence ID" value="PSU26514.1"/>
    <property type="molecule type" value="Genomic_DNA"/>
</dbReference>
<name>A0A2T3JIS3_PHOPO</name>
<dbReference type="PANTHER" id="PTHR30535:SF4">
    <property type="entry name" value="HEMIN-BINDING PERIPLASMIC PROTEIN HMUT"/>
    <property type="match status" value="1"/>
</dbReference>
<dbReference type="Proteomes" id="UP000241405">
    <property type="component" value="Unassembled WGS sequence"/>
</dbReference>
<keyword evidence="1" id="KW-0732">Signal</keyword>
<keyword evidence="5" id="KW-1185">Reference proteome</keyword>
<comment type="caution">
    <text evidence="4">The sequence shown here is derived from an EMBL/GenBank/DDBJ whole genome shotgun (WGS) entry which is preliminary data.</text>
</comment>
<dbReference type="PANTHER" id="PTHR30535">
    <property type="entry name" value="VITAMIN B12-BINDING PROTEIN"/>
    <property type="match status" value="1"/>
</dbReference>
<evidence type="ECO:0000259" key="2">
    <source>
        <dbReference type="PROSITE" id="PS50983"/>
    </source>
</evidence>
<dbReference type="Pfam" id="PF01497">
    <property type="entry name" value="Peripla_BP_2"/>
    <property type="match status" value="1"/>
</dbReference>
<dbReference type="InterPro" id="IPR002491">
    <property type="entry name" value="ABC_transptr_periplasmic_BD"/>
</dbReference>
<dbReference type="RefSeq" id="WP_107191942.1">
    <property type="nucleotide sequence ID" value="NZ_PYMN01000055.1"/>
</dbReference>
<dbReference type="PROSITE" id="PS50983">
    <property type="entry name" value="FE_B12_PBP"/>
    <property type="match status" value="1"/>
</dbReference>
<protein>
    <submittedName>
        <fullName evidence="4">Hemin ABC transporter substrate-binding protein</fullName>
    </submittedName>
</protein>
<gene>
    <name evidence="4" type="ORF">C9J18_16975</name>
    <name evidence="3" type="ORF">CTM96_05760</name>
</gene>
<feature type="chain" id="PRO_5015420029" evidence="1">
    <location>
        <begin position="51"/>
        <end position="315"/>
    </location>
</feature>
<accession>A0A2T3JIS3</accession>
<evidence type="ECO:0000313" key="4">
    <source>
        <dbReference type="EMBL" id="PSU48770.1"/>
    </source>
</evidence>
<proteinExistence type="predicted"/>
<feature type="domain" description="Fe/B12 periplasmic-binding" evidence="2">
    <location>
        <begin position="58"/>
        <end position="315"/>
    </location>
</feature>
<reference evidence="5 6" key="1">
    <citation type="submission" date="2018-03" db="EMBL/GenBank/DDBJ databases">
        <title>Whole genome sequencing of Histamine producing bacteria.</title>
        <authorList>
            <person name="Butler K."/>
        </authorList>
    </citation>
    <scope>NUCLEOTIDE SEQUENCE [LARGE SCALE GENOMIC DNA]</scope>
    <source>
        <strain evidence="4 6">FS-6.1</strain>
        <strain evidence="3 5">FS-6.2</strain>
    </source>
</reference>
<organism evidence="4 6">
    <name type="scientific">Photobacterium phosphoreum</name>
    <dbReference type="NCBI Taxonomy" id="659"/>
    <lineage>
        <taxon>Bacteria</taxon>
        <taxon>Pseudomonadati</taxon>
        <taxon>Pseudomonadota</taxon>
        <taxon>Gammaproteobacteria</taxon>
        <taxon>Vibrionales</taxon>
        <taxon>Vibrionaceae</taxon>
        <taxon>Photobacterium</taxon>
    </lineage>
</organism>
<evidence type="ECO:0000256" key="1">
    <source>
        <dbReference type="SAM" id="SignalP"/>
    </source>
</evidence>
<evidence type="ECO:0000313" key="3">
    <source>
        <dbReference type="EMBL" id="PSU26514.1"/>
    </source>
</evidence>
<dbReference type="EMBL" id="PYMP01000019">
    <property type="protein sequence ID" value="PSU48770.1"/>
    <property type="molecule type" value="Genomic_DNA"/>
</dbReference>
<evidence type="ECO:0000313" key="5">
    <source>
        <dbReference type="Proteomes" id="UP000241405"/>
    </source>
</evidence>
<dbReference type="Proteomes" id="UP000241618">
    <property type="component" value="Unassembled WGS sequence"/>
</dbReference>
<dbReference type="Gene3D" id="3.40.50.1980">
    <property type="entry name" value="Nitrogenase molybdenum iron protein domain"/>
    <property type="match status" value="2"/>
</dbReference>